<keyword evidence="8" id="KW-0411">Iron-sulfur</keyword>
<dbReference type="InterPro" id="IPR016454">
    <property type="entry name" value="Cysteine_dSase"/>
</dbReference>
<protein>
    <recommendedName>
        <fullName evidence="3">cysteine desulfurase</fullName>
        <ecNumber evidence="3">2.8.1.7</ecNumber>
    </recommendedName>
</protein>
<dbReference type="InterPro" id="IPR015421">
    <property type="entry name" value="PyrdxlP-dep_Trfase_major"/>
</dbReference>
<evidence type="ECO:0000256" key="8">
    <source>
        <dbReference type="ARBA" id="ARBA00023014"/>
    </source>
</evidence>
<dbReference type="Gene3D" id="3.90.1150.10">
    <property type="entry name" value="Aspartate Aminotransferase, domain 1"/>
    <property type="match status" value="1"/>
</dbReference>
<evidence type="ECO:0000256" key="10">
    <source>
        <dbReference type="RuleBase" id="RU004504"/>
    </source>
</evidence>
<dbReference type="OrthoDB" id="9804366at2"/>
<dbReference type="PROSITE" id="PS00595">
    <property type="entry name" value="AA_TRANSFER_CLASS_5"/>
    <property type="match status" value="1"/>
</dbReference>
<dbReference type="STRING" id="662367.SAMN05216167_101977"/>
<evidence type="ECO:0000256" key="7">
    <source>
        <dbReference type="ARBA" id="ARBA00023004"/>
    </source>
</evidence>
<evidence type="ECO:0000256" key="6">
    <source>
        <dbReference type="ARBA" id="ARBA00022898"/>
    </source>
</evidence>
<evidence type="ECO:0000256" key="4">
    <source>
        <dbReference type="ARBA" id="ARBA00022679"/>
    </source>
</evidence>
<dbReference type="EMBL" id="FOLQ01000001">
    <property type="protein sequence ID" value="SFC37409.1"/>
    <property type="molecule type" value="Genomic_DNA"/>
</dbReference>
<dbReference type="Pfam" id="PF00266">
    <property type="entry name" value="Aminotran_5"/>
    <property type="match status" value="1"/>
</dbReference>
<comment type="cofactor">
    <cofactor evidence="1 10">
        <name>pyridoxal 5'-phosphate</name>
        <dbReference type="ChEBI" id="CHEBI:597326"/>
    </cofactor>
</comment>
<dbReference type="RefSeq" id="WP_093823403.1">
    <property type="nucleotide sequence ID" value="NZ_FOLQ01000001.1"/>
</dbReference>
<dbReference type="PIRSF" id="PIRSF005572">
    <property type="entry name" value="NifS"/>
    <property type="match status" value="1"/>
</dbReference>
<dbReference type="PANTHER" id="PTHR11601">
    <property type="entry name" value="CYSTEINE DESULFURYLASE FAMILY MEMBER"/>
    <property type="match status" value="1"/>
</dbReference>
<dbReference type="InterPro" id="IPR000192">
    <property type="entry name" value="Aminotrans_V_dom"/>
</dbReference>
<dbReference type="InterPro" id="IPR015424">
    <property type="entry name" value="PyrdxlP-dep_Trfase"/>
</dbReference>
<dbReference type="SUPFAM" id="SSF53383">
    <property type="entry name" value="PLP-dependent transferases"/>
    <property type="match status" value="1"/>
</dbReference>
<dbReference type="GO" id="GO:0051536">
    <property type="term" value="F:iron-sulfur cluster binding"/>
    <property type="evidence" value="ECO:0007669"/>
    <property type="project" value="UniProtKB-KW"/>
</dbReference>
<reference evidence="12 13" key="1">
    <citation type="submission" date="2016-10" db="EMBL/GenBank/DDBJ databases">
        <authorList>
            <person name="de Groot N.N."/>
        </authorList>
    </citation>
    <scope>NUCLEOTIDE SEQUENCE [LARGE SCALE GENOMIC DNA]</scope>
    <source>
        <strain evidence="12 13">DSM 26130</strain>
    </source>
</reference>
<keyword evidence="6" id="KW-0663">Pyridoxal phosphate</keyword>
<dbReference type="InterPro" id="IPR015422">
    <property type="entry name" value="PyrdxlP-dep_Trfase_small"/>
</dbReference>
<dbReference type="EC" id="2.8.1.7" evidence="3"/>
<evidence type="ECO:0000259" key="11">
    <source>
        <dbReference type="Pfam" id="PF00266"/>
    </source>
</evidence>
<dbReference type="Proteomes" id="UP000198598">
    <property type="component" value="Unassembled WGS sequence"/>
</dbReference>
<gene>
    <name evidence="12" type="ORF">SAMN05216167_101977</name>
</gene>
<dbReference type="Gene3D" id="3.40.640.10">
    <property type="entry name" value="Type I PLP-dependent aspartate aminotransferase-like (Major domain)"/>
    <property type="match status" value="1"/>
</dbReference>
<proteinExistence type="inferred from homology"/>
<name>A0A1I1IM70_9BACT</name>
<accession>A0A1I1IM70</accession>
<organism evidence="12 13">
    <name type="scientific">Spirosoma endophyticum</name>
    <dbReference type="NCBI Taxonomy" id="662367"/>
    <lineage>
        <taxon>Bacteria</taxon>
        <taxon>Pseudomonadati</taxon>
        <taxon>Bacteroidota</taxon>
        <taxon>Cytophagia</taxon>
        <taxon>Cytophagales</taxon>
        <taxon>Cytophagaceae</taxon>
        <taxon>Spirosoma</taxon>
    </lineage>
</organism>
<evidence type="ECO:0000256" key="1">
    <source>
        <dbReference type="ARBA" id="ARBA00001933"/>
    </source>
</evidence>
<dbReference type="Gene3D" id="1.10.260.50">
    <property type="match status" value="1"/>
</dbReference>
<dbReference type="AlphaFoldDB" id="A0A1I1IM70"/>
<keyword evidence="5" id="KW-0479">Metal-binding</keyword>
<dbReference type="GO" id="GO:0031071">
    <property type="term" value="F:cysteine desulfurase activity"/>
    <property type="evidence" value="ECO:0007669"/>
    <property type="project" value="UniProtKB-EC"/>
</dbReference>
<keyword evidence="7" id="KW-0408">Iron</keyword>
<feature type="domain" description="Aminotransferase class V" evidence="11">
    <location>
        <begin position="7"/>
        <end position="377"/>
    </location>
</feature>
<evidence type="ECO:0000313" key="12">
    <source>
        <dbReference type="EMBL" id="SFC37409.1"/>
    </source>
</evidence>
<evidence type="ECO:0000313" key="13">
    <source>
        <dbReference type="Proteomes" id="UP000198598"/>
    </source>
</evidence>
<comment type="similarity">
    <text evidence="2">Belongs to the class-V pyridoxal-phosphate-dependent aminotransferase family. NifS/IscS subfamily.</text>
</comment>
<sequence length="392" mass="42949">MTRSAAVYLDNAATTKLDPEVLDAMLPLMTEQFGNPSSIHSHGRAVRSAIEKARKTVASLLNTSPAEIFFMSGGTEADNTAIRSSIETYGLKHAITSPLEHHAVLHTLQHLEKQGIIQLSLVNIDEKGHIDLAHLEEVLRQNKTVGQGRSLVSLMHGNNEIGNMLNLNRVGELCRSYDAVFHSDTVQTMGHFQHDLQQLPVDFIVGSGHKFHGPKGVGFLYVNAEQVKIHPFMHGGAQERNMRGGTENVYGIVGLAKALEIAYREMDEHRQHIMGLKRRMIEQLRANMPDVQFNGDSADVENSLYTVLNVSLPASDMSDMLLFSLDIARISASGGSACSSGSNIGSHVLGALPGLDADRGYVRFSFGKYNTMEEIDYAVATLAGLYQKELVK</sequence>
<evidence type="ECO:0000256" key="5">
    <source>
        <dbReference type="ARBA" id="ARBA00022723"/>
    </source>
</evidence>
<evidence type="ECO:0000256" key="9">
    <source>
        <dbReference type="ARBA" id="ARBA00050776"/>
    </source>
</evidence>
<dbReference type="PANTHER" id="PTHR11601:SF34">
    <property type="entry name" value="CYSTEINE DESULFURASE"/>
    <property type="match status" value="1"/>
</dbReference>
<evidence type="ECO:0000256" key="2">
    <source>
        <dbReference type="ARBA" id="ARBA00006490"/>
    </source>
</evidence>
<keyword evidence="13" id="KW-1185">Reference proteome</keyword>
<keyword evidence="4" id="KW-0808">Transferase</keyword>
<comment type="catalytic activity">
    <reaction evidence="9">
        <text>(sulfur carrier)-H + L-cysteine = (sulfur carrier)-SH + L-alanine</text>
        <dbReference type="Rhea" id="RHEA:43892"/>
        <dbReference type="Rhea" id="RHEA-COMP:14737"/>
        <dbReference type="Rhea" id="RHEA-COMP:14739"/>
        <dbReference type="ChEBI" id="CHEBI:29917"/>
        <dbReference type="ChEBI" id="CHEBI:35235"/>
        <dbReference type="ChEBI" id="CHEBI:57972"/>
        <dbReference type="ChEBI" id="CHEBI:64428"/>
        <dbReference type="EC" id="2.8.1.7"/>
    </reaction>
</comment>
<dbReference type="GO" id="GO:0046872">
    <property type="term" value="F:metal ion binding"/>
    <property type="evidence" value="ECO:0007669"/>
    <property type="project" value="UniProtKB-KW"/>
</dbReference>
<evidence type="ECO:0000256" key="3">
    <source>
        <dbReference type="ARBA" id="ARBA00012239"/>
    </source>
</evidence>
<dbReference type="InterPro" id="IPR020578">
    <property type="entry name" value="Aminotrans_V_PyrdxlP_BS"/>
</dbReference>